<keyword evidence="2" id="KW-1185">Reference proteome</keyword>
<organism evidence="1 2">
    <name type="scientific">Symbiodinium necroappetens</name>
    <dbReference type="NCBI Taxonomy" id="1628268"/>
    <lineage>
        <taxon>Eukaryota</taxon>
        <taxon>Sar</taxon>
        <taxon>Alveolata</taxon>
        <taxon>Dinophyceae</taxon>
        <taxon>Suessiales</taxon>
        <taxon>Symbiodiniaceae</taxon>
        <taxon>Symbiodinium</taxon>
    </lineage>
</organism>
<comment type="caution">
    <text evidence="1">The sequence shown here is derived from an EMBL/GenBank/DDBJ whole genome shotgun (WGS) entry which is preliminary data.</text>
</comment>
<dbReference type="Proteomes" id="UP000601435">
    <property type="component" value="Unassembled WGS sequence"/>
</dbReference>
<name>A0A812WA83_9DINO</name>
<dbReference type="EMBL" id="CAJNJA010032197">
    <property type="protein sequence ID" value="CAE7664785.1"/>
    <property type="molecule type" value="Genomic_DNA"/>
</dbReference>
<dbReference type="AlphaFoldDB" id="A0A812WA83"/>
<dbReference type="OrthoDB" id="426065at2759"/>
<sequence length="356" mass="38980">MPRTAERMDASGTADTFALDLLGVSAALAGLAVRDPSRNNTKDIFVNNMKGLVDELQDHIHSSIQPHQEYLNGLYGSFQTCRDELYASLAKAGKQNSSVSLGRAAHERCRSEQAQAKTSLAVCEAAKQDLAKADECTAWPVMQVTSIPDAGSVCLKTAVGETYEAYVRRMKEHWDDELSKYESMKASCSTKAIAPAEDCSKEETGLESKKLECDGVQSTFERGFCDQAVQANKAWYKYLVCYRAAKSSYEDATQTAKTIVDSKRLNLDASHRIECLLKVFSKKHDAEAALRECKLMDHSAETEKIQVQLQKVPDAETPPPSVIIPGDAAFAKEEYVNLASAASAPQTCALPFQLAM</sequence>
<reference evidence="1" key="1">
    <citation type="submission" date="2021-02" db="EMBL/GenBank/DDBJ databases">
        <authorList>
            <person name="Dougan E. K."/>
            <person name="Rhodes N."/>
            <person name="Thang M."/>
            <person name="Chan C."/>
        </authorList>
    </citation>
    <scope>NUCLEOTIDE SEQUENCE</scope>
</reference>
<gene>
    <name evidence="1" type="primary">cfr</name>
    <name evidence="1" type="ORF">SNEC2469_LOCUS18959</name>
</gene>
<accession>A0A812WA83</accession>
<evidence type="ECO:0000313" key="1">
    <source>
        <dbReference type="EMBL" id="CAE7664785.1"/>
    </source>
</evidence>
<protein>
    <submittedName>
        <fullName evidence="1">Cfr protein</fullName>
    </submittedName>
</protein>
<proteinExistence type="predicted"/>
<evidence type="ECO:0000313" key="2">
    <source>
        <dbReference type="Proteomes" id="UP000601435"/>
    </source>
</evidence>